<dbReference type="STRING" id="1165689.SAMN02927914_05704"/>
<dbReference type="AlphaFoldDB" id="A0A1G5ZP80"/>
<dbReference type="GO" id="GO:0020037">
    <property type="term" value="F:heme binding"/>
    <property type="evidence" value="ECO:0007669"/>
    <property type="project" value="InterPro"/>
</dbReference>
<accession>A0A1G5ZP80</accession>
<dbReference type="EMBL" id="FMXM01000024">
    <property type="protein sequence ID" value="SDA96631.1"/>
    <property type="molecule type" value="Genomic_DNA"/>
</dbReference>
<protein>
    <recommendedName>
        <fullName evidence="3">Sulfite dehydrogenase (Cytochrome) subunit SorB</fullName>
    </recommendedName>
</protein>
<gene>
    <name evidence="1" type="ORF">SAMN02927914_05704</name>
</gene>
<dbReference type="GO" id="GO:0009055">
    <property type="term" value="F:electron transfer activity"/>
    <property type="evidence" value="ECO:0007669"/>
    <property type="project" value="InterPro"/>
</dbReference>
<dbReference type="Proteomes" id="UP000198588">
    <property type="component" value="Unassembled WGS sequence"/>
</dbReference>
<dbReference type="Gene3D" id="1.10.760.10">
    <property type="entry name" value="Cytochrome c-like domain"/>
    <property type="match status" value="1"/>
</dbReference>
<proteinExistence type="predicted"/>
<evidence type="ECO:0000313" key="1">
    <source>
        <dbReference type="EMBL" id="SDA96631.1"/>
    </source>
</evidence>
<name>A0A1G5ZP80_9HYPH</name>
<dbReference type="SUPFAM" id="SSF46626">
    <property type="entry name" value="Cytochrome c"/>
    <property type="match status" value="1"/>
</dbReference>
<organism evidence="1 2">
    <name type="scientific">Mesorhizobium qingshengii</name>
    <dbReference type="NCBI Taxonomy" id="1165689"/>
    <lineage>
        <taxon>Bacteria</taxon>
        <taxon>Pseudomonadati</taxon>
        <taxon>Pseudomonadota</taxon>
        <taxon>Alphaproteobacteria</taxon>
        <taxon>Hyphomicrobiales</taxon>
        <taxon>Phyllobacteriaceae</taxon>
        <taxon>Mesorhizobium</taxon>
    </lineage>
</organism>
<reference evidence="1 2" key="1">
    <citation type="submission" date="2016-10" db="EMBL/GenBank/DDBJ databases">
        <authorList>
            <person name="de Groot N.N."/>
        </authorList>
    </citation>
    <scope>NUCLEOTIDE SEQUENCE [LARGE SCALE GENOMIC DNA]</scope>
    <source>
        <strain evidence="1 2">CGMCC 1.12097</strain>
    </source>
</reference>
<sequence length="99" mass="10535">MNKTIAAILFGAAMTGLASGEPMTYKLPDETAHFKDAPGVEAVQTNCSACHSSDYIATQPSRQGEKFWTAEANKMIKVYGASIDPSAVDAIAKYLAANY</sequence>
<dbReference type="RefSeq" id="WP_091585167.1">
    <property type="nucleotide sequence ID" value="NZ_FMXM01000024.1"/>
</dbReference>
<dbReference type="OrthoDB" id="9789237at2"/>
<evidence type="ECO:0000313" key="2">
    <source>
        <dbReference type="Proteomes" id="UP000198588"/>
    </source>
</evidence>
<dbReference type="InterPro" id="IPR036909">
    <property type="entry name" value="Cyt_c-like_dom_sf"/>
</dbReference>
<evidence type="ECO:0008006" key="3">
    <source>
        <dbReference type="Google" id="ProtNLM"/>
    </source>
</evidence>